<dbReference type="EMBL" id="VSSQ01072203">
    <property type="protein sequence ID" value="MPN23635.1"/>
    <property type="molecule type" value="Genomic_DNA"/>
</dbReference>
<protein>
    <submittedName>
        <fullName evidence="1">Uncharacterized protein</fullName>
    </submittedName>
</protein>
<organism evidence="1">
    <name type="scientific">bioreactor metagenome</name>
    <dbReference type="NCBI Taxonomy" id="1076179"/>
    <lineage>
        <taxon>unclassified sequences</taxon>
        <taxon>metagenomes</taxon>
        <taxon>ecological metagenomes</taxon>
    </lineage>
</organism>
<name>A0A645GAH5_9ZZZZ</name>
<gene>
    <name evidence="1" type="ORF">SDC9_171028</name>
</gene>
<accession>A0A645GAH5</accession>
<dbReference type="AlphaFoldDB" id="A0A645GAH5"/>
<sequence>MKRISGLLQQTVASIIDVKEDSDIDSFFGNGQTTFLSGDIRGLDDFELICFLAVIE</sequence>
<comment type="caution">
    <text evidence="1">The sequence shown here is derived from an EMBL/GenBank/DDBJ whole genome shotgun (WGS) entry which is preliminary data.</text>
</comment>
<reference evidence="1" key="1">
    <citation type="submission" date="2019-08" db="EMBL/GenBank/DDBJ databases">
        <authorList>
            <person name="Kucharzyk K."/>
            <person name="Murdoch R.W."/>
            <person name="Higgins S."/>
            <person name="Loffler F."/>
        </authorList>
    </citation>
    <scope>NUCLEOTIDE SEQUENCE</scope>
</reference>
<evidence type="ECO:0000313" key="1">
    <source>
        <dbReference type="EMBL" id="MPN23635.1"/>
    </source>
</evidence>
<proteinExistence type="predicted"/>